<name>A0A2N7S2U9_9MICC</name>
<dbReference type="SUPFAM" id="SSF53474">
    <property type="entry name" value="alpha/beta-Hydrolases"/>
    <property type="match status" value="1"/>
</dbReference>
<accession>A0A2N7S2U9</accession>
<reference evidence="2 3" key="1">
    <citation type="journal article" date="2017" name="Elife">
        <title>Extensive horizontal gene transfer in cheese-associated bacteria.</title>
        <authorList>
            <person name="Bonham K.S."/>
            <person name="Wolfe B.E."/>
            <person name="Dutton R.J."/>
        </authorList>
    </citation>
    <scope>NUCLEOTIDE SEQUENCE [LARGE SCALE GENOMIC DNA]</scope>
    <source>
        <strain evidence="2 3">JB182</strain>
    </source>
</reference>
<dbReference type="Gene3D" id="3.40.50.1820">
    <property type="entry name" value="alpha/beta hydrolase"/>
    <property type="match status" value="1"/>
</dbReference>
<proteinExistence type="predicted"/>
<dbReference type="GeneID" id="303185784"/>
<evidence type="ECO:0000313" key="2">
    <source>
        <dbReference type="EMBL" id="PMQ20469.1"/>
    </source>
</evidence>
<dbReference type="InterPro" id="IPR050266">
    <property type="entry name" value="AB_hydrolase_sf"/>
</dbReference>
<dbReference type="OMA" id="HNVHLDQ"/>
<evidence type="ECO:0000313" key="3">
    <source>
        <dbReference type="Proteomes" id="UP000235739"/>
    </source>
</evidence>
<feature type="domain" description="AB hydrolase-1" evidence="1">
    <location>
        <begin position="10"/>
        <end position="243"/>
    </location>
</feature>
<dbReference type="Proteomes" id="UP000235739">
    <property type="component" value="Unassembled WGS sequence"/>
</dbReference>
<dbReference type="PRINTS" id="PR00111">
    <property type="entry name" value="ABHYDROLASE"/>
</dbReference>
<protein>
    <submittedName>
        <fullName evidence="2">Alpha/beta hydrolase</fullName>
    </submittedName>
</protein>
<dbReference type="InterPro" id="IPR029058">
    <property type="entry name" value="AB_hydrolase_fold"/>
</dbReference>
<keyword evidence="2" id="KW-0378">Hydrolase</keyword>
<dbReference type="GO" id="GO:0016787">
    <property type="term" value="F:hydrolase activity"/>
    <property type="evidence" value="ECO:0007669"/>
    <property type="project" value="UniProtKB-KW"/>
</dbReference>
<dbReference type="EMBL" id="PNQX01000001">
    <property type="protein sequence ID" value="PMQ20469.1"/>
    <property type="molecule type" value="Genomic_DNA"/>
</dbReference>
<dbReference type="RefSeq" id="WP_013349535.1">
    <property type="nucleotide sequence ID" value="NZ_JABUYH010000007.1"/>
</dbReference>
<organism evidence="2 3">
    <name type="scientific">Glutamicibacter arilaitensis</name>
    <dbReference type="NCBI Taxonomy" id="256701"/>
    <lineage>
        <taxon>Bacteria</taxon>
        <taxon>Bacillati</taxon>
        <taxon>Actinomycetota</taxon>
        <taxon>Actinomycetes</taxon>
        <taxon>Micrococcales</taxon>
        <taxon>Micrococcaceae</taxon>
        <taxon>Glutamicibacter</taxon>
    </lineage>
</organism>
<dbReference type="InterPro" id="IPR000073">
    <property type="entry name" value="AB_hydrolase_1"/>
</dbReference>
<dbReference type="AlphaFoldDB" id="A0A2N7S2U9"/>
<comment type="caution">
    <text evidence="2">The sequence shown here is derived from an EMBL/GenBank/DDBJ whole genome shotgun (WGS) entry which is preliminary data.</text>
</comment>
<gene>
    <name evidence="2" type="ORF">CIK84_02305</name>
</gene>
<dbReference type="PANTHER" id="PTHR43798">
    <property type="entry name" value="MONOACYLGLYCEROL LIPASE"/>
    <property type="match status" value="1"/>
</dbReference>
<sequence>MPLAPEAKIPLILVHGNGVDHRILKPLEPVLEEAGIFDLHFIDLPGFGTCPPLDGTGGLPELATWLEERIKRIAGTGKFALLGNSLGGLLCQEMADRFPNQVQGLFLLAPAVFPDNARRTLPEAQVLVEDPQLIAQLEPKQAQLFQEVAVIQSPQTWKRFVSWVLPGLECANLRAMAKLSRRYVLDTLPVNRESQLNIPVSILCGKQDHVTGYQDPERLAHRYPAMRMVVLDPAGHNLHLEQPEQVAFELQDWSCRIGNIRGLFPEREVRKEPEKFE</sequence>
<dbReference type="Pfam" id="PF00561">
    <property type="entry name" value="Abhydrolase_1"/>
    <property type="match status" value="1"/>
</dbReference>
<evidence type="ECO:0000259" key="1">
    <source>
        <dbReference type="Pfam" id="PF00561"/>
    </source>
</evidence>